<dbReference type="Proteomes" id="UP001548713">
    <property type="component" value="Unassembled WGS sequence"/>
</dbReference>
<organism evidence="1 2">
    <name type="scientific">Novosphingobium kalidii</name>
    <dbReference type="NCBI Taxonomy" id="3230299"/>
    <lineage>
        <taxon>Bacteria</taxon>
        <taxon>Pseudomonadati</taxon>
        <taxon>Pseudomonadota</taxon>
        <taxon>Alphaproteobacteria</taxon>
        <taxon>Sphingomonadales</taxon>
        <taxon>Sphingomonadaceae</taxon>
        <taxon>Novosphingobium</taxon>
    </lineage>
</organism>
<reference evidence="1 2" key="1">
    <citation type="submission" date="2024-07" db="EMBL/GenBank/DDBJ databases">
        <title>Novosphingobium kalidii RD2P27.</title>
        <authorList>
            <person name="Sun J.-Q."/>
        </authorList>
    </citation>
    <scope>NUCLEOTIDE SEQUENCE [LARGE SCALE GENOMIC DNA]</scope>
    <source>
        <strain evidence="1 2">RD2P27</strain>
    </source>
</reference>
<gene>
    <name evidence="1" type="ORF">ABVV53_12770</name>
</gene>
<evidence type="ECO:0000313" key="2">
    <source>
        <dbReference type="Proteomes" id="UP001548713"/>
    </source>
</evidence>
<protein>
    <submittedName>
        <fullName evidence="1">Uncharacterized protein</fullName>
    </submittedName>
</protein>
<sequence length="129" mass="13827">MSPHTRAMVAAAAYAFVTGKKVAGIYDHGTKRDLQIAAESRGNLLQGFDGDRSVSFGGTLPEIYDAGDRAFVSFEIEGEKVQGYDRGSSTHYTAQVSSPIVQLYDHGESAWFNLEMRDVDSGSAVGATS</sequence>
<accession>A0ABV2D363</accession>
<dbReference type="RefSeq" id="WP_353984810.1">
    <property type="nucleotide sequence ID" value="NZ_JBEWLY010000019.1"/>
</dbReference>
<dbReference type="EMBL" id="JBEWLY010000019">
    <property type="protein sequence ID" value="MET1756322.1"/>
    <property type="molecule type" value="Genomic_DNA"/>
</dbReference>
<name>A0ABV2D363_9SPHN</name>
<comment type="caution">
    <text evidence="1">The sequence shown here is derived from an EMBL/GenBank/DDBJ whole genome shotgun (WGS) entry which is preliminary data.</text>
</comment>
<proteinExistence type="predicted"/>
<evidence type="ECO:0000313" key="1">
    <source>
        <dbReference type="EMBL" id="MET1756322.1"/>
    </source>
</evidence>
<keyword evidence="2" id="KW-1185">Reference proteome</keyword>